<reference evidence="2" key="1">
    <citation type="journal article" date="2008" name="Nat. Genet.">
        <title>The Pristionchus pacificus genome provides a unique perspective on nematode lifestyle and parasitism.</title>
        <authorList>
            <person name="Dieterich C."/>
            <person name="Clifton S.W."/>
            <person name="Schuster L.N."/>
            <person name="Chinwalla A."/>
            <person name="Delehaunty K."/>
            <person name="Dinkelacker I."/>
            <person name="Fulton L."/>
            <person name="Fulton R."/>
            <person name="Godfrey J."/>
            <person name="Minx P."/>
            <person name="Mitreva M."/>
            <person name="Roeseler W."/>
            <person name="Tian H."/>
            <person name="Witte H."/>
            <person name="Yang S.P."/>
            <person name="Wilson R.K."/>
            <person name="Sommer R.J."/>
        </authorList>
    </citation>
    <scope>NUCLEOTIDE SEQUENCE [LARGE SCALE GENOMIC DNA]</scope>
    <source>
        <strain evidence="2">PS312</strain>
    </source>
</reference>
<protein>
    <submittedName>
        <fullName evidence="1">Uncharacterized protein</fullName>
    </submittedName>
</protein>
<accession>A0A2A6BX87</accession>
<dbReference type="InterPro" id="IPR023391">
    <property type="entry name" value="Prot_translocase_SecE_dom_sf"/>
</dbReference>
<proteinExistence type="predicted"/>
<dbReference type="EnsemblMetazoa" id="PPA01266.1">
    <property type="protein sequence ID" value="PPA01266.1"/>
    <property type="gene ID" value="WBGene00090820"/>
</dbReference>
<dbReference type="PANTHER" id="PTHR12309">
    <property type="entry name" value="SEC61 GAMMA SUBUNIT"/>
    <property type="match status" value="1"/>
</dbReference>
<sequence length="150" mass="15908">MTSNKCVLSLHNAHMHSVNSDSGYLTICMESTDGTSSIVHLKDDLRPVGVEHAKQIRGVSPDTNTSLDEADGAYACGQLAELSSIRAAKENNLLTYAYLGDQLLGTENIASSNAPAKIAFATAIGFAIMGFIGFFVKLIHIPINNIIIGA</sequence>
<dbReference type="Proteomes" id="UP000005239">
    <property type="component" value="Unassembled WGS sequence"/>
</dbReference>
<dbReference type="AlphaFoldDB" id="A0A2A6BX87"/>
<evidence type="ECO:0000313" key="1">
    <source>
        <dbReference type="EnsemblMetazoa" id="PPA01266.1"/>
    </source>
</evidence>
<name>A0A2A6BX87_PRIPA</name>
<reference evidence="1" key="2">
    <citation type="submission" date="2022-06" db="UniProtKB">
        <authorList>
            <consortium name="EnsemblMetazoa"/>
        </authorList>
    </citation>
    <scope>IDENTIFICATION</scope>
    <source>
        <strain evidence="1">PS312</strain>
    </source>
</reference>
<dbReference type="SUPFAM" id="SSF103456">
    <property type="entry name" value="Preprotein translocase SecE subunit"/>
    <property type="match status" value="1"/>
</dbReference>
<dbReference type="Gene3D" id="1.20.5.820">
    <property type="entry name" value="Preprotein translocase SecE subunit"/>
    <property type="match status" value="1"/>
</dbReference>
<dbReference type="GO" id="GO:0071261">
    <property type="term" value="C:Ssh1 translocon complex"/>
    <property type="evidence" value="ECO:0000318"/>
    <property type="project" value="GO_Central"/>
</dbReference>
<organism evidence="1 2">
    <name type="scientific">Pristionchus pacificus</name>
    <name type="common">Parasitic nematode worm</name>
    <dbReference type="NCBI Taxonomy" id="54126"/>
    <lineage>
        <taxon>Eukaryota</taxon>
        <taxon>Metazoa</taxon>
        <taxon>Ecdysozoa</taxon>
        <taxon>Nematoda</taxon>
        <taxon>Chromadorea</taxon>
        <taxon>Rhabditida</taxon>
        <taxon>Rhabditina</taxon>
        <taxon>Diplogasteromorpha</taxon>
        <taxon>Diplogasteroidea</taxon>
        <taxon>Neodiplogasteridae</taxon>
        <taxon>Pristionchus</taxon>
    </lineage>
</organism>
<dbReference type="GO" id="GO:0031204">
    <property type="term" value="P:post-translational protein targeting to membrane, translocation"/>
    <property type="evidence" value="ECO:0000318"/>
    <property type="project" value="GO_Central"/>
</dbReference>
<gene>
    <name evidence="1" type="primary">WBGene00090820</name>
</gene>
<accession>A0A8R1Y591</accession>
<dbReference type="GO" id="GO:0008320">
    <property type="term" value="F:protein transmembrane transporter activity"/>
    <property type="evidence" value="ECO:0000318"/>
    <property type="project" value="GO_Central"/>
</dbReference>
<keyword evidence="2" id="KW-1185">Reference proteome</keyword>
<evidence type="ECO:0000313" key="2">
    <source>
        <dbReference type="Proteomes" id="UP000005239"/>
    </source>
</evidence>